<dbReference type="EMBL" id="JEXJ01000035">
    <property type="protein sequence ID" value="EXC50925.1"/>
    <property type="molecule type" value="Genomic_DNA"/>
</dbReference>
<dbReference type="InterPro" id="IPR036388">
    <property type="entry name" value="WH-like_DNA-bd_sf"/>
</dbReference>
<dbReference type="GO" id="GO:0000976">
    <property type="term" value="F:transcription cis-regulatory region binding"/>
    <property type="evidence" value="ECO:0007669"/>
    <property type="project" value="TreeGrafter"/>
</dbReference>
<evidence type="ECO:0000256" key="1">
    <source>
        <dbReference type="ARBA" id="ARBA00009437"/>
    </source>
</evidence>
<proteinExistence type="inferred from homology"/>
<keyword evidence="2" id="KW-0805">Transcription regulation</keyword>
<dbReference type="InterPro" id="IPR005119">
    <property type="entry name" value="LysR_subst-bd"/>
</dbReference>
<evidence type="ECO:0000259" key="5">
    <source>
        <dbReference type="PROSITE" id="PS50931"/>
    </source>
</evidence>
<feature type="domain" description="HTH lysR-type" evidence="5">
    <location>
        <begin position="25"/>
        <end position="65"/>
    </location>
</feature>
<sequence length="301" mass="33273">MTLPPCTPITSPAAGAATLAPAVASPRKAAQKMCTVQSNITSHVKKLEEELGVILLNRHNPVTLTNAGHQLHSYAVQMIALHNKAKTIFREGDIDPNETIRLGSMETTAAIRLPQLLNECMQQHPNLPLELQTHPTGYLLNAVQQGEVDCAFVASKYVIPELYSFPVWQEQLVLVCPKQQIDFPDIATLAKTRFIAFRQGCSYRHAIELFLNDHSVPPSQIMEMGSLDGIVSCVELGVGFALLPKSYLNKVADKVSLSCFEINTESAHFTTYLVAQPPETWGSNLKQFICFIEQQFIQKCA</sequence>
<dbReference type="Gene3D" id="3.40.190.290">
    <property type="match status" value="1"/>
</dbReference>
<dbReference type="PANTHER" id="PTHR30126:SF40">
    <property type="entry name" value="HTH-TYPE TRANSCRIPTIONAL REGULATOR GLTR"/>
    <property type="match status" value="1"/>
</dbReference>
<keyword evidence="3" id="KW-0238">DNA-binding</keyword>
<dbReference type="SUPFAM" id="SSF46785">
    <property type="entry name" value="Winged helix' DNA-binding domain"/>
    <property type="match status" value="1"/>
</dbReference>
<evidence type="ECO:0000256" key="2">
    <source>
        <dbReference type="ARBA" id="ARBA00023015"/>
    </source>
</evidence>
<dbReference type="Proteomes" id="UP000020735">
    <property type="component" value="Unassembled WGS sequence"/>
</dbReference>
<comment type="similarity">
    <text evidence="1">Belongs to the LysR transcriptional regulatory family.</text>
</comment>
<dbReference type="Pfam" id="PF00126">
    <property type="entry name" value="HTH_1"/>
    <property type="match status" value="1"/>
</dbReference>
<dbReference type="InterPro" id="IPR000847">
    <property type="entry name" value="LysR_HTH_N"/>
</dbReference>
<evidence type="ECO:0000313" key="7">
    <source>
        <dbReference type="Proteomes" id="UP000020735"/>
    </source>
</evidence>
<dbReference type="PROSITE" id="PS50931">
    <property type="entry name" value="HTH_LYSR"/>
    <property type="match status" value="1"/>
</dbReference>
<accession>A0A009T8V5</accession>
<dbReference type="Gene3D" id="1.10.10.10">
    <property type="entry name" value="Winged helix-like DNA-binding domain superfamily/Winged helix DNA-binding domain"/>
    <property type="match status" value="1"/>
</dbReference>
<name>A0A009T8V5_ACIBA</name>
<dbReference type="Pfam" id="PF03466">
    <property type="entry name" value="LysR_substrate"/>
    <property type="match status" value="1"/>
</dbReference>
<dbReference type="InterPro" id="IPR036390">
    <property type="entry name" value="WH_DNA-bd_sf"/>
</dbReference>
<dbReference type="PANTHER" id="PTHR30126">
    <property type="entry name" value="HTH-TYPE TRANSCRIPTIONAL REGULATOR"/>
    <property type="match status" value="1"/>
</dbReference>
<protein>
    <submittedName>
        <fullName evidence="6">Bacterial regulatory helix-turn-helix, lysR family protein</fullName>
    </submittedName>
</protein>
<dbReference type="AlphaFoldDB" id="A0A009T8V5"/>
<evidence type="ECO:0000256" key="3">
    <source>
        <dbReference type="ARBA" id="ARBA00023125"/>
    </source>
</evidence>
<dbReference type="SUPFAM" id="SSF53850">
    <property type="entry name" value="Periplasmic binding protein-like II"/>
    <property type="match status" value="1"/>
</dbReference>
<gene>
    <name evidence="6" type="ORF">J529_2324</name>
</gene>
<comment type="caution">
    <text evidence="6">The sequence shown here is derived from an EMBL/GenBank/DDBJ whole genome shotgun (WGS) entry which is preliminary data.</text>
</comment>
<reference evidence="6 7" key="1">
    <citation type="submission" date="2014-02" db="EMBL/GenBank/DDBJ databases">
        <title>Comparative genomics and transcriptomics to identify genetic mechanisms underlying the emergence of carbapenem resistant Acinetobacter baumannii (CRAb).</title>
        <authorList>
            <person name="Harris A.D."/>
            <person name="Johnson K.J."/>
            <person name="George J."/>
            <person name="Shefchek K."/>
            <person name="Daugherty S.C."/>
            <person name="Parankush S."/>
            <person name="Sadzewicz L."/>
            <person name="Tallon L."/>
            <person name="Sengamalay N."/>
            <person name="Hazen T.H."/>
            <person name="Rasko D.A."/>
        </authorList>
    </citation>
    <scope>NUCLEOTIDE SEQUENCE [LARGE SCALE GENOMIC DNA]</scope>
    <source>
        <strain evidence="6 7">99063</strain>
    </source>
</reference>
<organism evidence="6 7">
    <name type="scientific">Acinetobacter baumannii 99063</name>
    <dbReference type="NCBI Taxonomy" id="1310630"/>
    <lineage>
        <taxon>Bacteria</taxon>
        <taxon>Pseudomonadati</taxon>
        <taxon>Pseudomonadota</taxon>
        <taxon>Gammaproteobacteria</taxon>
        <taxon>Moraxellales</taxon>
        <taxon>Moraxellaceae</taxon>
        <taxon>Acinetobacter</taxon>
        <taxon>Acinetobacter calcoaceticus/baumannii complex</taxon>
    </lineage>
</organism>
<evidence type="ECO:0000313" key="6">
    <source>
        <dbReference type="EMBL" id="EXC50925.1"/>
    </source>
</evidence>
<evidence type="ECO:0000256" key="4">
    <source>
        <dbReference type="ARBA" id="ARBA00023163"/>
    </source>
</evidence>
<dbReference type="GO" id="GO:0003700">
    <property type="term" value="F:DNA-binding transcription factor activity"/>
    <property type="evidence" value="ECO:0007669"/>
    <property type="project" value="InterPro"/>
</dbReference>
<dbReference type="CDD" id="cd08442">
    <property type="entry name" value="PBP2_YofA_SoxR_like"/>
    <property type="match status" value="1"/>
</dbReference>
<dbReference type="PATRIC" id="fig|1310630.3.peg.2278"/>
<keyword evidence="4" id="KW-0804">Transcription</keyword>